<comment type="caution">
    <text evidence="4">The sequence shown here is derived from an EMBL/GenBank/DDBJ whole genome shotgun (WGS) entry which is preliminary data.</text>
</comment>
<dbReference type="InterPro" id="IPR002491">
    <property type="entry name" value="ABC_transptr_periplasmic_BD"/>
</dbReference>
<feature type="signal peptide" evidence="2">
    <location>
        <begin position="1"/>
        <end position="23"/>
    </location>
</feature>
<organism evidence="4 5">
    <name type="scientific">Aeromonas caviae</name>
    <name type="common">Aeromonas punctata</name>
    <dbReference type="NCBI Taxonomy" id="648"/>
    <lineage>
        <taxon>Bacteria</taxon>
        <taxon>Pseudomonadati</taxon>
        <taxon>Pseudomonadota</taxon>
        <taxon>Gammaproteobacteria</taxon>
        <taxon>Aeromonadales</taxon>
        <taxon>Aeromonadaceae</taxon>
        <taxon>Aeromonas</taxon>
    </lineage>
</organism>
<dbReference type="RefSeq" id="WP_103261832.1">
    <property type="nucleotide sequence ID" value="NZ_AP026370.1"/>
</dbReference>
<dbReference type="InterPro" id="IPR050902">
    <property type="entry name" value="ABC_Transporter_SBP"/>
</dbReference>
<evidence type="ECO:0000313" key="4">
    <source>
        <dbReference type="EMBL" id="GJA43095.1"/>
    </source>
</evidence>
<evidence type="ECO:0000313" key="5">
    <source>
        <dbReference type="Proteomes" id="UP000886939"/>
    </source>
</evidence>
<dbReference type="InterPro" id="IPR054828">
    <property type="entry name" value="Vit_B12_bind_prot"/>
</dbReference>
<gene>
    <name evidence="4" type="ORF">KAM343_38910</name>
</gene>
<name>A0AAV4YSD3_AERCA</name>
<dbReference type="EMBL" id="BPNI01000125">
    <property type="protein sequence ID" value="GJA43095.1"/>
    <property type="molecule type" value="Genomic_DNA"/>
</dbReference>
<dbReference type="NCBIfam" id="NF038402">
    <property type="entry name" value="TroA_like"/>
    <property type="match status" value="1"/>
</dbReference>
<keyword evidence="1 2" id="KW-0732">Signal</keyword>
<dbReference type="PANTHER" id="PTHR30535">
    <property type="entry name" value="VITAMIN B12-BINDING PROTEIN"/>
    <property type="match status" value="1"/>
</dbReference>
<dbReference type="AlphaFoldDB" id="A0AAV4YSD3"/>
<dbReference type="CDD" id="cd01144">
    <property type="entry name" value="BtuF"/>
    <property type="match status" value="1"/>
</dbReference>
<proteinExistence type="predicted"/>
<dbReference type="PANTHER" id="PTHR30535:SF34">
    <property type="entry name" value="MOLYBDATE-BINDING PROTEIN MOLA"/>
    <property type="match status" value="1"/>
</dbReference>
<evidence type="ECO:0000259" key="3">
    <source>
        <dbReference type="PROSITE" id="PS50983"/>
    </source>
</evidence>
<dbReference type="PROSITE" id="PS50983">
    <property type="entry name" value="FE_B12_PBP"/>
    <property type="match status" value="1"/>
</dbReference>
<evidence type="ECO:0000256" key="2">
    <source>
        <dbReference type="SAM" id="SignalP"/>
    </source>
</evidence>
<evidence type="ECO:0000256" key="1">
    <source>
        <dbReference type="ARBA" id="ARBA00022729"/>
    </source>
</evidence>
<feature type="domain" description="Fe/B12 periplasmic-binding" evidence="3">
    <location>
        <begin position="31"/>
        <end position="276"/>
    </location>
</feature>
<dbReference type="SUPFAM" id="SSF53807">
    <property type="entry name" value="Helical backbone' metal receptor"/>
    <property type="match status" value="1"/>
</dbReference>
<reference evidence="4" key="1">
    <citation type="submission" date="2021-07" db="EMBL/GenBank/DDBJ databases">
        <title>Draft genome sequence of carbapenem-resistant Aeromonas spp. in Japan.</title>
        <authorList>
            <person name="Maehana S."/>
            <person name="Suzuki M."/>
            <person name="Kitasato H."/>
        </authorList>
    </citation>
    <scope>NUCLEOTIDE SEQUENCE</scope>
    <source>
        <strain evidence="4">KAM343</strain>
    </source>
</reference>
<feature type="chain" id="PRO_5043921288" evidence="2">
    <location>
        <begin position="24"/>
        <end position="285"/>
    </location>
</feature>
<dbReference type="Pfam" id="PF01497">
    <property type="entry name" value="Peripla_BP_2"/>
    <property type="match status" value="1"/>
</dbReference>
<dbReference type="Proteomes" id="UP000886939">
    <property type="component" value="Unassembled WGS sequence"/>
</dbReference>
<dbReference type="GO" id="GO:0071281">
    <property type="term" value="P:cellular response to iron ion"/>
    <property type="evidence" value="ECO:0007669"/>
    <property type="project" value="TreeGrafter"/>
</dbReference>
<sequence length="285" mass="31385">MDNSFHWRALCLLLSLLSGPLLAATPPAPQRVITLTPHLTELLYDIGAGDRIVATDDASDFPAEVATLPRVANYRSINLEALLALKPDLVVAWRSAQARMLAPVERLGIPVFYSEPTDFASLATEMRSLGRLLGVSQQADEQADAYLARLNTLATRYGEPKPVSVFYQLWYPPLTSVNDSTWPGQAIGLCGARNIMAQAATPYPQVGLEQVIKANPGLILAGGRDPKVLDHWQQWPMLDAVKHRRLALINADELHRFTPRALNAVEQICEAILTTDREIAPHSRN</sequence>
<accession>A0AAV4YSD3</accession>
<protein>
    <submittedName>
        <fullName evidence="4">Cobalamin-binding protein</fullName>
    </submittedName>
</protein>
<dbReference type="Gene3D" id="3.40.50.1980">
    <property type="entry name" value="Nitrogenase molybdenum iron protein domain"/>
    <property type="match status" value="2"/>
</dbReference>